<dbReference type="EMBL" id="SETE01000002">
    <property type="protein sequence ID" value="RYM34905.1"/>
    <property type="molecule type" value="Genomic_DNA"/>
</dbReference>
<dbReference type="PANTHER" id="PTHR43546:SF8">
    <property type="entry name" value="METALLO-BETA-LACTAMASE DOMAIN-CONTAINING PROTEIN"/>
    <property type="match status" value="1"/>
</dbReference>
<keyword evidence="1" id="KW-0732">Signal</keyword>
<dbReference type="Gene3D" id="3.60.15.10">
    <property type="entry name" value="Ribonuclease Z/Hydroxyacylglutathione hydrolase-like"/>
    <property type="match status" value="1"/>
</dbReference>
<organism evidence="2 3">
    <name type="scientific">Brumimicrobium glaciale</name>
    <dbReference type="NCBI Taxonomy" id="200475"/>
    <lineage>
        <taxon>Bacteria</taxon>
        <taxon>Pseudomonadati</taxon>
        <taxon>Bacteroidota</taxon>
        <taxon>Flavobacteriia</taxon>
        <taxon>Flavobacteriales</taxon>
        <taxon>Crocinitomicaceae</taxon>
        <taxon>Brumimicrobium</taxon>
    </lineage>
</organism>
<dbReference type="RefSeq" id="WP_130092913.1">
    <property type="nucleotide sequence ID" value="NZ_SETE01000002.1"/>
</dbReference>
<feature type="signal peptide" evidence="1">
    <location>
        <begin position="1"/>
        <end position="22"/>
    </location>
</feature>
<comment type="caution">
    <text evidence="2">The sequence shown here is derived from an EMBL/GenBank/DDBJ whole genome shotgun (WGS) entry which is preliminary data.</text>
</comment>
<dbReference type="InterPro" id="IPR036866">
    <property type="entry name" value="RibonucZ/Hydroxyglut_hydro"/>
</dbReference>
<keyword evidence="2" id="KW-0378">Hydrolase</keyword>
<dbReference type="Proteomes" id="UP000293952">
    <property type="component" value="Unassembled WGS sequence"/>
</dbReference>
<evidence type="ECO:0000256" key="1">
    <source>
        <dbReference type="SAM" id="SignalP"/>
    </source>
</evidence>
<dbReference type="InterPro" id="IPR050114">
    <property type="entry name" value="UPF0173_UPF0282_UlaG_hydrolase"/>
</dbReference>
<dbReference type="SUPFAM" id="SSF56281">
    <property type="entry name" value="Metallo-hydrolase/oxidoreductase"/>
    <property type="match status" value="1"/>
</dbReference>
<accession>A0A4Q4KND1</accession>
<dbReference type="AlphaFoldDB" id="A0A4Q4KND1"/>
<gene>
    <name evidence="2" type="ORF">ERX46_05885</name>
</gene>
<dbReference type="PANTHER" id="PTHR43546">
    <property type="entry name" value="UPF0173 METAL-DEPENDENT HYDROLASE MJ1163-RELATED"/>
    <property type="match status" value="1"/>
</dbReference>
<evidence type="ECO:0000313" key="3">
    <source>
        <dbReference type="Proteomes" id="UP000293952"/>
    </source>
</evidence>
<reference evidence="2 3" key="1">
    <citation type="submission" date="2019-02" db="EMBL/GenBank/DDBJ databases">
        <title>Genome sequence of the sea-ice species Brumimicrobium glaciale.</title>
        <authorList>
            <person name="Bowman J.P."/>
        </authorList>
    </citation>
    <scope>NUCLEOTIDE SEQUENCE [LARGE SCALE GENOMIC DNA]</scope>
    <source>
        <strain evidence="2 3">IC156</strain>
    </source>
</reference>
<dbReference type="OrthoDB" id="9789133at2"/>
<name>A0A4Q4KND1_9FLAO</name>
<feature type="chain" id="PRO_5020214362" evidence="1">
    <location>
        <begin position="23"/>
        <end position="224"/>
    </location>
</feature>
<keyword evidence="3" id="KW-1185">Reference proteome</keyword>
<proteinExistence type="predicted"/>
<dbReference type="GO" id="GO:0016787">
    <property type="term" value="F:hydrolase activity"/>
    <property type="evidence" value="ECO:0007669"/>
    <property type="project" value="UniProtKB-KW"/>
</dbReference>
<sequence length="224" mass="25822">MKHIYTLLSFALGMLLSFTGLAQSNEIKIKFIGNCGLYMTDGDLNIYSDFPYKSGAYGYMEFDNSELDSIKENSIFIFTHKHADHYSGKNMRKTLRAKGGKKYGPSNIKKLKKFADSNPDFEIQTFKTKHRFSFSQYSYLITWHRKKIFLSGDTESAETIGEIKNMDMAFLPSWIFIDAKEKDIKIDAKRIGLYHLYPNETVSGNIPDNMIILRKQKAIISLPY</sequence>
<evidence type="ECO:0000313" key="2">
    <source>
        <dbReference type="EMBL" id="RYM34905.1"/>
    </source>
</evidence>
<protein>
    <submittedName>
        <fullName evidence="2">MBL fold metallo-hydrolase</fullName>
    </submittedName>
</protein>